<gene>
    <name evidence="3" type="ORF">C9I99_03790</name>
</gene>
<dbReference type="EMBL" id="PYMH01000001">
    <property type="protein sequence ID" value="PSU36137.1"/>
    <property type="molecule type" value="Genomic_DNA"/>
</dbReference>
<organism evidence="3 4">
    <name type="scientific">Photobacterium lutimaris</name>
    <dbReference type="NCBI Taxonomy" id="388278"/>
    <lineage>
        <taxon>Bacteria</taxon>
        <taxon>Pseudomonadati</taxon>
        <taxon>Pseudomonadota</taxon>
        <taxon>Gammaproteobacteria</taxon>
        <taxon>Vibrionales</taxon>
        <taxon>Vibrionaceae</taxon>
        <taxon>Photobacterium</taxon>
    </lineage>
</organism>
<dbReference type="Proteomes" id="UP000241222">
    <property type="component" value="Unassembled WGS sequence"/>
</dbReference>
<name>A0A2T3J4A4_9GAMM</name>
<comment type="caution">
    <text evidence="3">The sequence shown here is derived from an EMBL/GenBank/DDBJ whole genome shotgun (WGS) entry which is preliminary data.</text>
</comment>
<feature type="region of interest" description="Disordered" evidence="1">
    <location>
        <begin position="43"/>
        <end position="85"/>
    </location>
</feature>
<accession>A0A2T3J4A4</accession>
<protein>
    <submittedName>
        <fullName evidence="3">Uncharacterized protein</fullName>
    </submittedName>
</protein>
<keyword evidence="2" id="KW-0472">Membrane</keyword>
<keyword evidence="4" id="KW-1185">Reference proteome</keyword>
<sequence>MFVWIGIVSGTLIASSFTSGLISAVLDFVAFIIIMCLGARRLKQKNQRNSPRESKAHVKPAKGSAEFKEELKHIKNESDRISITP</sequence>
<proteinExistence type="predicted"/>
<reference evidence="3 4" key="1">
    <citation type="submission" date="2018-03" db="EMBL/GenBank/DDBJ databases">
        <title>Whole genome sequencing of Histamine producing bacteria.</title>
        <authorList>
            <person name="Butler K."/>
        </authorList>
    </citation>
    <scope>NUCLEOTIDE SEQUENCE [LARGE SCALE GENOMIC DNA]</scope>
    <source>
        <strain evidence="3 4">JCM 13586</strain>
    </source>
</reference>
<feature type="transmembrane region" description="Helical" evidence="2">
    <location>
        <begin position="12"/>
        <end position="38"/>
    </location>
</feature>
<keyword evidence="2" id="KW-1133">Transmembrane helix</keyword>
<keyword evidence="2" id="KW-0812">Transmembrane</keyword>
<feature type="compositionally biased region" description="Basic and acidic residues" evidence="1">
    <location>
        <begin position="65"/>
        <end position="85"/>
    </location>
</feature>
<evidence type="ECO:0000313" key="4">
    <source>
        <dbReference type="Proteomes" id="UP000241222"/>
    </source>
</evidence>
<evidence type="ECO:0000256" key="1">
    <source>
        <dbReference type="SAM" id="MobiDB-lite"/>
    </source>
</evidence>
<dbReference type="AlphaFoldDB" id="A0A2T3J4A4"/>
<evidence type="ECO:0000256" key="2">
    <source>
        <dbReference type="SAM" id="Phobius"/>
    </source>
</evidence>
<evidence type="ECO:0000313" key="3">
    <source>
        <dbReference type="EMBL" id="PSU36137.1"/>
    </source>
</evidence>